<dbReference type="Pfam" id="PF02775">
    <property type="entry name" value="TPP_enzyme_C"/>
    <property type="match status" value="1"/>
</dbReference>
<dbReference type="Pfam" id="PF02776">
    <property type="entry name" value="TPP_enzyme_N"/>
    <property type="match status" value="1"/>
</dbReference>
<keyword evidence="6" id="KW-1185">Reference proteome</keyword>
<dbReference type="CDD" id="cd07035">
    <property type="entry name" value="TPP_PYR_POX_like"/>
    <property type="match status" value="1"/>
</dbReference>
<dbReference type="InterPro" id="IPR012001">
    <property type="entry name" value="Thiamin_PyroP_enz_TPP-bd_dom"/>
</dbReference>
<keyword evidence="2" id="KW-0786">Thiamine pyrophosphate</keyword>
<evidence type="ECO:0000256" key="1">
    <source>
        <dbReference type="ARBA" id="ARBA00007812"/>
    </source>
</evidence>
<dbReference type="AlphaFoldDB" id="A0A934INE8"/>
<dbReference type="GO" id="GO:0003984">
    <property type="term" value="F:acetolactate synthase activity"/>
    <property type="evidence" value="ECO:0007669"/>
    <property type="project" value="TreeGrafter"/>
</dbReference>
<dbReference type="GO" id="GO:0044281">
    <property type="term" value="P:small molecule metabolic process"/>
    <property type="evidence" value="ECO:0007669"/>
    <property type="project" value="UniProtKB-ARBA"/>
</dbReference>
<evidence type="ECO:0000259" key="4">
    <source>
        <dbReference type="Pfam" id="PF02776"/>
    </source>
</evidence>
<dbReference type="InterPro" id="IPR011766">
    <property type="entry name" value="TPP_enzyme_TPP-bd"/>
</dbReference>
<protein>
    <submittedName>
        <fullName evidence="5">Acetolactate synthase large subunit</fullName>
    </submittedName>
</protein>
<evidence type="ECO:0000256" key="2">
    <source>
        <dbReference type="ARBA" id="ARBA00023052"/>
    </source>
</evidence>
<feature type="domain" description="Thiamine pyrophosphate enzyme N-terminal TPP-binding" evidence="4">
    <location>
        <begin position="1"/>
        <end position="106"/>
    </location>
</feature>
<sequence>MNGAESLVATLVNAGVEVCFANPGTSELHLVAALDRVPGMRCVLCLFEGGVTGAADGYARMAGKPAATLLHLGPGLGNGFANLHNARRAHTPVLNVVGEHATYHMAFDAPLTSDIQAVAGAVSAHVDTVREASALGAAGARALAAAQSGMGHVSTLIVHADAAWTEGGIVADPVAPTPPAAPEPERVRAAAEALRAGQAMILAGNLGARREALLLASAIAAKTGARLATIGRNPRLERGAGTAVAERLANPAGPQSKALADVRNLILVGEGEPITFFGHPNRPSRTTHPDCAMLHLADPHDDALAALRALADEVGARTADAVLEPYAPPELPTGPLNPDSVAAVVGALLPENAVVADESITVGRSLHKFTRSSAPHDWMHLPGGAIGIGIPLATGAAVAVPDRKVINLQADGSGMYTVQALWTQARENLDVLTVVWSNRSYKILRDELGNVGLPNPGPTALSMLDLSNPEIGWVGIARGFGVEAEQVDTLEGFIAAFRDGIAHRGPRLIEVVL</sequence>
<name>A0A934INE8_9HYPH</name>
<evidence type="ECO:0000259" key="3">
    <source>
        <dbReference type="Pfam" id="PF02775"/>
    </source>
</evidence>
<dbReference type="GO" id="GO:0050660">
    <property type="term" value="F:flavin adenine dinucleotide binding"/>
    <property type="evidence" value="ECO:0007669"/>
    <property type="project" value="TreeGrafter"/>
</dbReference>
<evidence type="ECO:0000313" key="6">
    <source>
        <dbReference type="Proteomes" id="UP000609531"/>
    </source>
</evidence>
<dbReference type="SUPFAM" id="SSF52518">
    <property type="entry name" value="Thiamin diphosphate-binding fold (THDP-binding)"/>
    <property type="match status" value="2"/>
</dbReference>
<dbReference type="InterPro" id="IPR045229">
    <property type="entry name" value="TPP_enz"/>
</dbReference>
<dbReference type="EMBL" id="JAEKJA010000012">
    <property type="protein sequence ID" value="MBJ3777077.1"/>
    <property type="molecule type" value="Genomic_DNA"/>
</dbReference>
<dbReference type="InterPro" id="IPR029061">
    <property type="entry name" value="THDP-binding"/>
</dbReference>
<dbReference type="RefSeq" id="WP_198882975.1">
    <property type="nucleotide sequence ID" value="NZ_JAEKJA010000012.1"/>
</dbReference>
<comment type="similarity">
    <text evidence="1">Belongs to the TPP enzyme family.</text>
</comment>
<evidence type="ECO:0000313" key="5">
    <source>
        <dbReference type="EMBL" id="MBJ3777077.1"/>
    </source>
</evidence>
<accession>A0A934INE8</accession>
<reference evidence="5" key="1">
    <citation type="submission" date="2020-12" db="EMBL/GenBank/DDBJ databases">
        <title>Bacterial taxonomy.</title>
        <authorList>
            <person name="Pan X."/>
        </authorList>
    </citation>
    <scope>NUCLEOTIDE SEQUENCE</scope>
    <source>
        <strain evidence="5">B2012</strain>
    </source>
</reference>
<proteinExistence type="inferred from homology"/>
<organism evidence="5 6">
    <name type="scientific">Acuticoccus mangrovi</name>
    <dbReference type="NCBI Taxonomy" id="2796142"/>
    <lineage>
        <taxon>Bacteria</taxon>
        <taxon>Pseudomonadati</taxon>
        <taxon>Pseudomonadota</taxon>
        <taxon>Alphaproteobacteria</taxon>
        <taxon>Hyphomicrobiales</taxon>
        <taxon>Amorphaceae</taxon>
        <taxon>Acuticoccus</taxon>
    </lineage>
</organism>
<gene>
    <name evidence="5" type="ORF">JCR33_15320</name>
</gene>
<dbReference type="CDD" id="cd02002">
    <property type="entry name" value="TPP_BFDC"/>
    <property type="match status" value="1"/>
</dbReference>
<dbReference type="Proteomes" id="UP000609531">
    <property type="component" value="Unassembled WGS sequence"/>
</dbReference>
<dbReference type="NCBIfam" id="NF005760">
    <property type="entry name" value="PRK07586.1"/>
    <property type="match status" value="1"/>
</dbReference>
<dbReference type="GO" id="GO:0030976">
    <property type="term" value="F:thiamine pyrophosphate binding"/>
    <property type="evidence" value="ECO:0007669"/>
    <property type="project" value="InterPro"/>
</dbReference>
<comment type="caution">
    <text evidence="5">The sequence shown here is derived from an EMBL/GenBank/DDBJ whole genome shotgun (WGS) entry which is preliminary data.</text>
</comment>
<dbReference type="PANTHER" id="PTHR18968">
    <property type="entry name" value="THIAMINE PYROPHOSPHATE ENZYMES"/>
    <property type="match status" value="1"/>
</dbReference>
<dbReference type="PANTHER" id="PTHR18968:SF86">
    <property type="entry name" value="ACETOLACTATE SYNTHASE LARGE SUBUNIT ILVX-RELATED"/>
    <property type="match status" value="1"/>
</dbReference>
<feature type="domain" description="Thiamine pyrophosphate enzyme TPP-binding" evidence="3">
    <location>
        <begin position="366"/>
        <end position="511"/>
    </location>
</feature>
<dbReference type="Gene3D" id="3.40.50.970">
    <property type="match status" value="2"/>
</dbReference>